<gene>
    <name evidence="1" type="ORF">RHMOL_Rhmol05G0211000</name>
</gene>
<comment type="caution">
    <text evidence="1">The sequence shown here is derived from an EMBL/GenBank/DDBJ whole genome shotgun (WGS) entry which is preliminary data.</text>
</comment>
<keyword evidence="2" id="KW-1185">Reference proteome</keyword>
<protein>
    <submittedName>
        <fullName evidence="1">Uncharacterized protein</fullName>
    </submittedName>
</protein>
<organism evidence="1 2">
    <name type="scientific">Rhododendron molle</name>
    <name type="common">Chinese azalea</name>
    <name type="synonym">Azalea mollis</name>
    <dbReference type="NCBI Taxonomy" id="49168"/>
    <lineage>
        <taxon>Eukaryota</taxon>
        <taxon>Viridiplantae</taxon>
        <taxon>Streptophyta</taxon>
        <taxon>Embryophyta</taxon>
        <taxon>Tracheophyta</taxon>
        <taxon>Spermatophyta</taxon>
        <taxon>Magnoliopsida</taxon>
        <taxon>eudicotyledons</taxon>
        <taxon>Gunneridae</taxon>
        <taxon>Pentapetalae</taxon>
        <taxon>asterids</taxon>
        <taxon>Ericales</taxon>
        <taxon>Ericaceae</taxon>
        <taxon>Ericoideae</taxon>
        <taxon>Rhodoreae</taxon>
        <taxon>Rhododendron</taxon>
    </lineage>
</organism>
<proteinExistence type="predicted"/>
<dbReference type="Proteomes" id="UP001062846">
    <property type="component" value="Chromosome 5"/>
</dbReference>
<evidence type="ECO:0000313" key="2">
    <source>
        <dbReference type="Proteomes" id="UP001062846"/>
    </source>
</evidence>
<dbReference type="EMBL" id="CM046392">
    <property type="protein sequence ID" value="KAI8555902.1"/>
    <property type="molecule type" value="Genomic_DNA"/>
</dbReference>
<accession>A0ACC0NT24</accession>
<evidence type="ECO:0000313" key="1">
    <source>
        <dbReference type="EMBL" id="KAI8555902.1"/>
    </source>
</evidence>
<name>A0ACC0NT24_RHOML</name>
<sequence length="318" mass="35232">MEDIIWEDEQDGKAIELAFNKKKIEARKNWLRHFEKVDYADATRNKCELDERVFINEEDSLLASGSLSGGAMNISGAKRKIDSITSPAKTITTVLSHYGSPSASQRNGIPCTSNSNPAGTPVTTAMPTAKWLRTVISPLPRKPALDLERFLSSCDRDVTSDVTCRANIILEAIFPSNGLGDRAELVLATHKTLTMLFPAVLERTGITAFGLTKVTESFIRHEESLRFDGVMLIFGATFPCFASMLSSSERYDSVQNCLGEMILTSGFQELSSRRDATYRPRLAKSLHLQGQKEKCGHRRDCAQSTEVCWLSGIPSHHQ</sequence>
<reference evidence="1" key="1">
    <citation type="submission" date="2022-02" db="EMBL/GenBank/DDBJ databases">
        <title>Plant Genome Project.</title>
        <authorList>
            <person name="Zhang R.-G."/>
        </authorList>
    </citation>
    <scope>NUCLEOTIDE SEQUENCE</scope>
    <source>
        <strain evidence="1">AT1</strain>
    </source>
</reference>